<sequence length="1532" mass="170177">IAYVAINDELLVVFERFGRCPWRHPTRRLKAAPCGRICGPPAGQGSLPVLVNNALRLGDDLASARRAKRPQVEPPQLVGGVAVQVALGHAERALEPLALVRPVRTSASQQVPICWQVELAAHRHRGPRQGRPVAAKVGQVAAKVRNGRIARAGHQQERPGRRRDQPESLGDPSVGFTLDELRRVQMTRGRKPPKSPLEPGTRPLPYPSNRCRADLYRPEDLAHIGPLARQVLPTEEDTWESFTRTLMDTCKCQTDLEKVRAAFEWGRAGCRGQEEGLAAGHSGALPAGETFLSALPANHRRIEPNRDRGLWFAVLIDGEWRFVDAHWGCCHVSGENSGEWNRIQEDGGVQTSTRTQGTVVYSCNETYFLTDPWKMIFKHFPERPEWQLLPEPLTKDQFEQLPYLFPDLVEAFGLRLLSHKKSVALVPHSGRLSIELEESGEIHEYMALLYIHSSDTINFRQKQIKLARFLAVKRAGNQLQIEVYPPKPGKYLLVLQGHSDGSPAAGGSAAAGQMMDLVHYVLHCHRASDFVEPMPENQADEWGLGARAEKIGVEAVSHPDAEIRLQDGEQTIQLRAKQDELEYRCELRSQLDTEPLADYEPLVWHQDGFDLVHVVAPGAGRFGLAIRARRRSDKESQFEPVCDYLLESEVGADGSEDPLPPMRLIGSLACPDEAAAARLKAMNARPEPKSPYIRASEPEICLAWQHRPTERLSAELYKFDAGSASLRRLPDGQLFNQGVDVGDGTEFRVRFAENGCHLLRLFADADDSSRELVYTYLIRSCARLDEPLVAFPTRGPAWRAPACRLESGGLDGELAPGCAAPIRLRVGDLGEVNGENVGVFAGETPFQLDGDCWTGDLPAEAEGSRFELRCGGQALLSYRVLTEAELRRREEAGGKEAEARNRRRDEQSEQREAERQERQRQEEGRRKEAAEEAAGGGAKKQHRPGSAASSKSSGGSKHDGGAAAEEKSSSSKSASPVKKSGQSSPSKARESRFRSRSRSRSRSHSKSQSRSRSRSRSRSESSADETGRRSGKAVGGRKEAAGGGESRDERKARKREEREKRELRKYCRGQLLDALRRKKMKPLKRAMDEWEENKFSLNDDLFIFSKSYYRMMELREKLKDSIREAKAKRDKEYIGKVLEEINNEFFMDEILTELDPDVRRALEVYRRFDRIDKITIKPLNLDEKSKLELASYSSPDKSVHITCMSVLLLMGYYEKRTRKWRRCQPLIRALKVADFNRLDPASVHPAIAARARELVSNLDVKEVALKSAAAAAFFDWSLNAVTAVGDLNDDSDTKPASIKKQKKLFKVSAEEDADLDWEDKGKRVQTANANSAGGRGRGRPPRRIAHDLVVKLAGPVQLLHAGAHVRVQLHRVELDVAHLQIAVRNPSALVDFGNLIRAQRPKASIDSSRLNIVHSVSFQEQAPFDVEMHTASGEARVIEKVHNVARIVVSLYEVTLSGFEHESGDIVVVVGQSEVVVKAVHIDVLQDICTSIVRAGGGGKDSPAEDADGEDLGMRRPAGAAGLALGTKSLDS</sequence>
<proteinExistence type="predicted"/>
<evidence type="ECO:0000259" key="2">
    <source>
        <dbReference type="Pfam" id="PF23265"/>
    </source>
</evidence>
<feature type="domain" description="KY-like immunoglobulin-like" evidence="2">
    <location>
        <begin position="551"/>
        <end position="649"/>
    </location>
</feature>
<evidence type="ECO:0000256" key="1">
    <source>
        <dbReference type="SAM" id="MobiDB-lite"/>
    </source>
</evidence>
<feature type="region of interest" description="Disordered" evidence="1">
    <location>
        <begin position="887"/>
        <end position="1061"/>
    </location>
</feature>
<feature type="region of interest" description="Disordered" evidence="1">
    <location>
        <begin position="145"/>
        <end position="208"/>
    </location>
</feature>
<feature type="domain" description="KY-like immunoglobulin-like" evidence="2">
    <location>
        <begin position="396"/>
        <end position="535"/>
    </location>
</feature>
<protein>
    <submittedName>
        <fullName evidence="4">TGc domain-containing protein</fullName>
    </submittedName>
</protein>
<feature type="compositionally biased region" description="Basic and acidic residues" evidence="1">
    <location>
        <begin position="1036"/>
        <end position="1061"/>
    </location>
</feature>
<organism evidence="3 4">
    <name type="scientific">Macrostomum lignano</name>
    <dbReference type="NCBI Taxonomy" id="282301"/>
    <lineage>
        <taxon>Eukaryota</taxon>
        <taxon>Metazoa</taxon>
        <taxon>Spiralia</taxon>
        <taxon>Lophotrochozoa</taxon>
        <taxon>Platyhelminthes</taxon>
        <taxon>Rhabditophora</taxon>
        <taxon>Macrostomorpha</taxon>
        <taxon>Macrostomida</taxon>
        <taxon>Macrostomidae</taxon>
        <taxon>Macrostomum</taxon>
    </lineage>
</organism>
<evidence type="ECO:0000313" key="4">
    <source>
        <dbReference type="WBParaSite" id="maker-uti_cns_0010601-snap-gene-0.3-mRNA-1"/>
    </source>
</evidence>
<dbReference type="Pfam" id="PF23265">
    <property type="entry name" value="Ig-like_KY"/>
    <property type="match status" value="2"/>
</dbReference>
<dbReference type="Proteomes" id="UP000095280">
    <property type="component" value="Unplaced"/>
</dbReference>
<feature type="region of interest" description="Disordered" evidence="1">
    <location>
        <begin position="1496"/>
        <end position="1516"/>
    </location>
</feature>
<reference evidence="4" key="1">
    <citation type="submission" date="2016-11" db="UniProtKB">
        <authorList>
            <consortium name="WormBaseParasite"/>
        </authorList>
    </citation>
    <scope>IDENTIFICATION</scope>
</reference>
<dbReference type="WBParaSite" id="maker-uti_cns_0010601-snap-gene-0.3-mRNA-1">
    <property type="protein sequence ID" value="maker-uti_cns_0010601-snap-gene-0.3-mRNA-1"/>
    <property type="gene ID" value="maker-uti_cns_0010601-snap-gene-0.3"/>
</dbReference>
<dbReference type="InterPro" id="IPR053041">
    <property type="entry name" value="Transglut-like_Superfamily_Mod"/>
</dbReference>
<feature type="compositionally biased region" description="Basic and acidic residues" evidence="1">
    <location>
        <begin position="956"/>
        <end position="969"/>
    </location>
</feature>
<feature type="compositionally biased region" description="Basic and acidic residues" evidence="1">
    <location>
        <begin position="887"/>
        <end position="930"/>
    </location>
</feature>
<dbReference type="PANTHER" id="PTHR47020">
    <property type="entry name" value="HILLARIN"/>
    <property type="match status" value="1"/>
</dbReference>
<feature type="compositionally biased region" description="Low complexity" evidence="1">
    <location>
        <begin position="970"/>
        <end position="980"/>
    </location>
</feature>
<accession>A0A1I8I7U7</accession>
<dbReference type="Gene3D" id="1.20.920.60">
    <property type="match status" value="1"/>
</dbReference>
<keyword evidence="3" id="KW-1185">Reference proteome</keyword>
<feature type="compositionally biased region" description="Basic and acidic residues" evidence="1">
    <location>
        <begin position="1017"/>
        <end position="1028"/>
    </location>
</feature>
<dbReference type="PANTHER" id="PTHR47020:SF1">
    <property type="entry name" value="HILLARIN"/>
    <property type="match status" value="1"/>
</dbReference>
<feature type="compositionally biased region" description="Low complexity" evidence="1">
    <location>
        <begin position="945"/>
        <end position="955"/>
    </location>
</feature>
<feature type="compositionally biased region" description="Basic and acidic residues" evidence="1">
    <location>
        <begin position="154"/>
        <end position="166"/>
    </location>
</feature>
<name>A0A1I8I7U7_9PLAT</name>
<evidence type="ECO:0000313" key="3">
    <source>
        <dbReference type="Proteomes" id="UP000095280"/>
    </source>
</evidence>
<feature type="compositionally biased region" description="Basic residues" evidence="1">
    <location>
        <begin position="994"/>
        <end position="1016"/>
    </location>
</feature>
<feature type="region of interest" description="Disordered" evidence="1">
    <location>
        <begin position="1320"/>
        <end position="1340"/>
    </location>
</feature>
<dbReference type="InterPro" id="IPR056564">
    <property type="entry name" value="Ig-like_KY"/>
</dbReference>